<organism evidence="1 2">
    <name type="scientific">Piloderma croceum (strain F 1598)</name>
    <dbReference type="NCBI Taxonomy" id="765440"/>
    <lineage>
        <taxon>Eukaryota</taxon>
        <taxon>Fungi</taxon>
        <taxon>Dikarya</taxon>
        <taxon>Basidiomycota</taxon>
        <taxon>Agaricomycotina</taxon>
        <taxon>Agaricomycetes</taxon>
        <taxon>Agaricomycetidae</taxon>
        <taxon>Atheliales</taxon>
        <taxon>Atheliaceae</taxon>
        <taxon>Piloderma</taxon>
    </lineage>
</organism>
<name>A0A0C3G4T3_PILCF</name>
<protein>
    <submittedName>
        <fullName evidence="1">Uncharacterized protein</fullName>
    </submittedName>
</protein>
<accession>A0A0C3G4T3</accession>
<gene>
    <name evidence="1" type="ORF">PILCRDRAFT_86828</name>
</gene>
<dbReference type="InParanoid" id="A0A0C3G4T3"/>
<evidence type="ECO:0000313" key="2">
    <source>
        <dbReference type="Proteomes" id="UP000054166"/>
    </source>
</evidence>
<dbReference type="AlphaFoldDB" id="A0A0C3G4T3"/>
<reference evidence="2" key="2">
    <citation type="submission" date="2015-01" db="EMBL/GenBank/DDBJ databases">
        <title>Evolutionary Origins and Diversification of the Mycorrhizal Mutualists.</title>
        <authorList>
            <consortium name="DOE Joint Genome Institute"/>
            <consortium name="Mycorrhizal Genomics Consortium"/>
            <person name="Kohler A."/>
            <person name="Kuo A."/>
            <person name="Nagy L.G."/>
            <person name="Floudas D."/>
            <person name="Copeland A."/>
            <person name="Barry K.W."/>
            <person name="Cichocki N."/>
            <person name="Veneault-Fourrey C."/>
            <person name="LaButti K."/>
            <person name="Lindquist E.A."/>
            <person name="Lipzen A."/>
            <person name="Lundell T."/>
            <person name="Morin E."/>
            <person name="Murat C."/>
            <person name="Riley R."/>
            <person name="Ohm R."/>
            <person name="Sun H."/>
            <person name="Tunlid A."/>
            <person name="Henrissat B."/>
            <person name="Grigoriev I.V."/>
            <person name="Hibbett D.S."/>
            <person name="Martin F."/>
        </authorList>
    </citation>
    <scope>NUCLEOTIDE SEQUENCE [LARGE SCALE GENOMIC DNA]</scope>
    <source>
        <strain evidence="2">F 1598</strain>
    </source>
</reference>
<keyword evidence="2" id="KW-1185">Reference proteome</keyword>
<evidence type="ECO:0000313" key="1">
    <source>
        <dbReference type="EMBL" id="KIM85621.1"/>
    </source>
</evidence>
<dbReference type="Proteomes" id="UP000054166">
    <property type="component" value="Unassembled WGS sequence"/>
</dbReference>
<dbReference type="HOGENOM" id="CLU_1294852_0_0_1"/>
<proteinExistence type="predicted"/>
<sequence length="213" mass="23681">MPQSGHRTSVRGITADRGSNFFYLAAANITGAKYEMSSGLFTNSEMKRVSEKRSQNRVTIFALCARMHITSSVAAVARIGRKMNDASTDQTSTGLRSIRMVFNAFRKQDETDETKPHQRWLRRQRLKPRKPRIGMGDARIAKYWRQQSDSGPLGGCSQCEAENAVGSVLQGQSVYDSGLNQPEATEISALMAIRAIDAEFPEKDVLFMTLALI</sequence>
<reference evidence="1 2" key="1">
    <citation type="submission" date="2014-04" db="EMBL/GenBank/DDBJ databases">
        <authorList>
            <consortium name="DOE Joint Genome Institute"/>
            <person name="Kuo A."/>
            <person name="Tarkka M."/>
            <person name="Buscot F."/>
            <person name="Kohler A."/>
            <person name="Nagy L.G."/>
            <person name="Floudas D."/>
            <person name="Copeland A."/>
            <person name="Barry K.W."/>
            <person name="Cichocki N."/>
            <person name="Veneault-Fourrey C."/>
            <person name="LaButti K."/>
            <person name="Lindquist E.A."/>
            <person name="Lipzen A."/>
            <person name="Lundell T."/>
            <person name="Morin E."/>
            <person name="Murat C."/>
            <person name="Sun H."/>
            <person name="Tunlid A."/>
            <person name="Henrissat B."/>
            <person name="Grigoriev I.V."/>
            <person name="Hibbett D.S."/>
            <person name="Martin F."/>
            <person name="Nordberg H.P."/>
            <person name="Cantor M.N."/>
            <person name="Hua S.X."/>
        </authorList>
    </citation>
    <scope>NUCLEOTIDE SEQUENCE [LARGE SCALE GENOMIC DNA]</scope>
    <source>
        <strain evidence="1 2">F 1598</strain>
    </source>
</reference>
<dbReference type="EMBL" id="KN832984">
    <property type="protein sequence ID" value="KIM85621.1"/>
    <property type="molecule type" value="Genomic_DNA"/>
</dbReference>